<evidence type="ECO:0000256" key="1">
    <source>
        <dbReference type="SAM" id="MobiDB-lite"/>
    </source>
</evidence>
<feature type="region of interest" description="Disordered" evidence="1">
    <location>
        <begin position="40"/>
        <end position="69"/>
    </location>
</feature>
<proteinExistence type="predicted"/>
<evidence type="ECO:0000313" key="3">
    <source>
        <dbReference type="Proteomes" id="UP000886998"/>
    </source>
</evidence>
<name>A0A8X6WUG0_9ARAC</name>
<organism evidence="2 3">
    <name type="scientific">Trichonephila inaurata madagascariensis</name>
    <dbReference type="NCBI Taxonomy" id="2747483"/>
    <lineage>
        <taxon>Eukaryota</taxon>
        <taxon>Metazoa</taxon>
        <taxon>Ecdysozoa</taxon>
        <taxon>Arthropoda</taxon>
        <taxon>Chelicerata</taxon>
        <taxon>Arachnida</taxon>
        <taxon>Araneae</taxon>
        <taxon>Araneomorphae</taxon>
        <taxon>Entelegynae</taxon>
        <taxon>Araneoidea</taxon>
        <taxon>Nephilidae</taxon>
        <taxon>Trichonephila</taxon>
        <taxon>Trichonephila inaurata</taxon>
    </lineage>
</organism>
<dbReference type="Proteomes" id="UP000886998">
    <property type="component" value="Unassembled WGS sequence"/>
</dbReference>
<feature type="compositionally biased region" description="Basic and acidic residues" evidence="1">
    <location>
        <begin position="42"/>
        <end position="55"/>
    </location>
</feature>
<evidence type="ECO:0000313" key="2">
    <source>
        <dbReference type="EMBL" id="GFY40206.1"/>
    </source>
</evidence>
<dbReference type="AlphaFoldDB" id="A0A8X6WUG0"/>
<sequence length="69" mass="8233">MNKVCHPIDLDGKRRRRFRLPLRNNVLWSKREASLWMAELQHSPEEDSGPKRETLPRTFAGKTDRFEDI</sequence>
<dbReference type="EMBL" id="BMAV01001757">
    <property type="protein sequence ID" value="GFY40206.1"/>
    <property type="molecule type" value="Genomic_DNA"/>
</dbReference>
<comment type="caution">
    <text evidence="2">The sequence shown here is derived from an EMBL/GenBank/DDBJ whole genome shotgun (WGS) entry which is preliminary data.</text>
</comment>
<gene>
    <name evidence="2" type="ORF">TNIN_144281</name>
</gene>
<keyword evidence="3" id="KW-1185">Reference proteome</keyword>
<accession>A0A8X6WUG0</accession>
<protein>
    <submittedName>
        <fullName evidence="2">Uncharacterized protein</fullName>
    </submittedName>
</protein>
<reference evidence="2" key="1">
    <citation type="submission" date="2020-08" db="EMBL/GenBank/DDBJ databases">
        <title>Multicomponent nature underlies the extraordinary mechanical properties of spider dragline silk.</title>
        <authorList>
            <person name="Kono N."/>
            <person name="Nakamura H."/>
            <person name="Mori M."/>
            <person name="Yoshida Y."/>
            <person name="Ohtoshi R."/>
            <person name="Malay A.D."/>
            <person name="Moran D.A.P."/>
            <person name="Tomita M."/>
            <person name="Numata K."/>
            <person name="Arakawa K."/>
        </authorList>
    </citation>
    <scope>NUCLEOTIDE SEQUENCE</scope>
</reference>